<dbReference type="Pfam" id="PF04326">
    <property type="entry name" value="SLFN_AlbA_2"/>
    <property type="match status" value="1"/>
</dbReference>
<evidence type="ECO:0000313" key="3">
    <source>
        <dbReference type="Proteomes" id="UP001288320"/>
    </source>
</evidence>
<evidence type="ECO:0000259" key="1">
    <source>
        <dbReference type="Pfam" id="PF04326"/>
    </source>
</evidence>
<dbReference type="RefSeq" id="WP_087070270.1">
    <property type="nucleotide sequence ID" value="NZ_JASOLH010000018.1"/>
</dbReference>
<evidence type="ECO:0000313" key="2">
    <source>
        <dbReference type="EMBL" id="MDY5141462.1"/>
    </source>
</evidence>
<comment type="caution">
    <text evidence="2">The sequence shown here is derived from an EMBL/GenBank/DDBJ whole genome shotgun (WGS) entry which is preliminary data.</text>
</comment>
<proteinExistence type="predicted"/>
<dbReference type="Gene3D" id="3.30.950.30">
    <property type="entry name" value="Schlafen, AAA domain"/>
    <property type="match status" value="1"/>
</dbReference>
<dbReference type="GO" id="GO:0005524">
    <property type="term" value="F:ATP binding"/>
    <property type="evidence" value="ECO:0007669"/>
    <property type="project" value="UniProtKB-KW"/>
</dbReference>
<dbReference type="AlphaFoldDB" id="A0AAW9HPW4"/>
<keyword evidence="2" id="KW-0547">Nucleotide-binding</keyword>
<dbReference type="PANTHER" id="PTHR30595:SF6">
    <property type="entry name" value="SCHLAFEN ALBA-2 DOMAIN-CONTAINING PROTEIN"/>
    <property type="match status" value="1"/>
</dbReference>
<gene>
    <name evidence="2" type="ORF">R6G74_09105</name>
</gene>
<feature type="domain" description="Schlafen AlbA-2" evidence="1">
    <location>
        <begin position="10"/>
        <end position="148"/>
    </location>
</feature>
<protein>
    <submittedName>
        <fullName evidence="2">ATP-binding protein</fullName>
    </submittedName>
</protein>
<organism evidence="2 3">
    <name type="scientific">Actinotignum timonense</name>
    <dbReference type="NCBI Taxonomy" id="1870995"/>
    <lineage>
        <taxon>Bacteria</taxon>
        <taxon>Bacillati</taxon>
        <taxon>Actinomycetota</taxon>
        <taxon>Actinomycetes</taxon>
        <taxon>Actinomycetales</taxon>
        <taxon>Actinomycetaceae</taxon>
        <taxon>Actinotignum</taxon>
    </lineage>
</organism>
<keyword evidence="2" id="KW-0067">ATP-binding</keyword>
<dbReference type="PANTHER" id="PTHR30595">
    <property type="entry name" value="GLPR-RELATED TRANSCRIPTIONAL REPRESSOR"/>
    <property type="match status" value="1"/>
</dbReference>
<dbReference type="InterPro" id="IPR038461">
    <property type="entry name" value="Schlafen_AlbA_2_dom_sf"/>
</dbReference>
<dbReference type="EMBL" id="JAWNFV010000027">
    <property type="protein sequence ID" value="MDY5141462.1"/>
    <property type="molecule type" value="Genomic_DNA"/>
</dbReference>
<reference evidence="2" key="1">
    <citation type="submission" date="2023-10" db="EMBL/GenBank/DDBJ databases">
        <title>Whole Genome based description of the genera Actinobaculum and Actinotignum reveals a complex phylogenetic relationship within the species included in the genus Actinotignum.</title>
        <authorList>
            <person name="Jensen C.S."/>
            <person name="Dargis R."/>
            <person name="Kemp M."/>
            <person name="Christensen J.J."/>
        </authorList>
    </citation>
    <scope>NUCLEOTIDE SEQUENCE</scope>
    <source>
        <strain evidence="2">SLA_B245</strain>
    </source>
</reference>
<dbReference type="Proteomes" id="UP001288320">
    <property type="component" value="Unassembled WGS sequence"/>
</dbReference>
<dbReference type="InterPro" id="IPR007421">
    <property type="entry name" value="Schlafen_AlbA_2_dom"/>
</dbReference>
<accession>A0AAW9HPW4</accession>
<name>A0AAW9HPW4_9ACTO</name>
<sequence length="475" mass="52912">MLHNLLLQGENEHLDYKLRLDLDNAEGRVKFAKDIVALANTHPGGHLIVGVNNDGSIPAQKEHFDPDQYDSAKLRDRVSKYVEGPIDIRSQIHNIDGSKVLLIAVSPGTTYPIPMSKSGDYTDSLGKNCQVFRAGDVYLREGSQNVALRYGHWERLLSAHDQQIRDDTHRTIDTLIKKLSKLQVNSSGTALSIPLSLDMSYGSLSVAVASHLSATDTVPVEQLLRKALQSEDAQQDRKLTIIAVVAVQALAYNNLDLVSFAVDQLFEIRESASNDTKRQLEVIVFLYLIGAAAVRYKRWSTLLPMVLRGGTDDSYRSWIRETQVNASRANLFPEQSGLMIDAARALMSHTPELRPDIEGELPVEDLPRDDASLNSLCQFDFIQVLIQELVPDAGQAEGYPACAIYSDTRVRSFANEYVRNPKVRSELTHQNDEDLSRKVFASACDVARRASSVLGFWWNSPSPEADEYIQGAFRS</sequence>